<feature type="domain" description="Peroxisomal multifunctional enzyme type 2-like N-terminal" evidence="3">
    <location>
        <begin position="20"/>
        <end position="144"/>
    </location>
</feature>
<dbReference type="GO" id="GO:0004300">
    <property type="term" value="F:enoyl-CoA hydratase activity"/>
    <property type="evidence" value="ECO:0007669"/>
    <property type="project" value="TreeGrafter"/>
</dbReference>
<evidence type="ECO:0000259" key="2">
    <source>
        <dbReference type="Pfam" id="PF01575"/>
    </source>
</evidence>
<dbReference type="GO" id="GO:0006635">
    <property type="term" value="P:fatty acid beta-oxidation"/>
    <property type="evidence" value="ECO:0007669"/>
    <property type="project" value="TreeGrafter"/>
</dbReference>
<feature type="domain" description="MaoC-like" evidence="2">
    <location>
        <begin position="160"/>
        <end position="263"/>
    </location>
</feature>
<dbReference type="RefSeq" id="WP_134779282.1">
    <property type="nucleotide sequence ID" value="NZ_SPDS01000001.1"/>
</dbReference>
<dbReference type="InterPro" id="IPR002539">
    <property type="entry name" value="MaoC-like_dom"/>
</dbReference>
<evidence type="ECO:0000313" key="4">
    <source>
        <dbReference type="EMBL" id="TFH55993.1"/>
    </source>
</evidence>
<evidence type="ECO:0000256" key="1">
    <source>
        <dbReference type="ARBA" id="ARBA00005254"/>
    </source>
</evidence>
<dbReference type="Gene3D" id="3.10.129.10">
    <property type="entry name" value="Hotdog Thioesterase"/>
    <property type="match status" value="1"/>
</dbReference>
<sequence length="296" mass="31267">MAIFTENIGKVSVGEPVSWDRDAALLYALSIGAGRPDATSGIEYTTENSFGIQQKVFPTFAVILGGSGGSMDHLGDFKLHQILHGGQSLVLHCELATQGTVTPRSYMSAVYDQGKNAIIELTTELVDPEDQLVATSVTSMVIRGENGYGPRPDAAGGWTEPETEAETVIEQAISVDQALLYRLNGDRNPLHSDPVMASKVGFPRPVLHGLCTYGMAALALVRGSKQLSERGLGSITARFAAPVFPGQVLETRIWNTADGALFQVLADGKIVLDRGVATAAAVVAEDAAELQDAAAN</sequence>
<evidence type="ECO:0000313" key="5">
    <source>
        <dbReference type="Proteomes" id="UP000297638"/>
    </source>
</evidence>
<comment type="caution">
    <text evidence="4">The sequence shown here is derived from an EMBL/GenBank/DDBJ whole genome shotgun (WGS) entry which is preliminary data.</text>
</comment>
<dbReference type="Pfam" id="PF22622">
    <property type="entry name" value="MFE-2_hydrat-2_N"/>
    <property type="match status" value="1"/>
</dbReference>
<dbReference type="EMBL" id="SPDS01000001">
    <property type="protein sequence ID" value="TFH55993.1"/>
    <property type="molecule type" value="Genomic_DNA"/>
</dbReference>
<dbReference type="GO" id="GO:0044594">
    <property type="term" value="F:17-beta-hydroxysteroid dehydrogenase (NAD+) activity"/>
    <property type="evidence" value="ECO:0007669"/>
    <property type="project" value="TreeGrafter"/>
</dbReference>
<dbReference type="Proteomes" id="UP000297638">
    <property type="component" value="Unassembled WGS sequence"/>
</dbReference>
<dbReference type="AlphaFoldDB" id="A0A4Y8TY59"/>
<dbReference type="PANTHER" id="PTHR13078:SF56">
    <property type="entry name" value="PEROXISOMAL MULTIFUNCTIONAL ENZYME TYPE 2"/>
    <property type="match status" value="1"/>
</dbReference>
<proteinExistence type="inferred from homology"/>
<accession>A0A4Y8TY59</accession>
<name>A0A4Y8TY59_9MICC</name>
<dbReference type="SUPFAM" id="SSF54637">
    <property type="entry name" value="Thioesterase/thiol ester dehydrase-isomerase"/>
    <property type="match status" value="2"/>
</dbReference>
<dbReference type="PANTHER" id="PTHR13078">
    <property type="entry name" value="PEROXISOMAL MULTIFUNCTIONAL ENZYME TYPE 2-RELATED"/>
    <property type="match status" value="1"/>
</dbReference>
<gene>
    <name evidence="4" type="ORF">EXY26_02685</name>
</gene>
<reference evidence="4 5" key="1">
    <citation type="submission" date="2019-03" db="EMBL/GenBank/DDBJ databases">
        <title>Glutamicibacter sp. LJH19 genome.</title>
        <authorList>
            <person name="Sinai Borker S."/>
            <person name="Kumar R."/>
        </authorList>
    </citation>
    <scope>NUCLEOTIDE SEQUENCE [LARGE SCALE GENOMIC DNA]</scope>
    <source>
        <strain evidence="4 5">LJH19</strain>
    </source>
</reference>
<dbReference type="InterPro" id="IPR029069">
    <property type="entry name" value="HotDog_dom_sf"/>
</dbReference>
<comment type="similarity">
    <text evidence="1">Belongs to the enoyl-CoA hydratase/isomerase family.</text>
</comment>
<protein>
    <submittedName>
        <fullName evidence="4">Enoyl-CoA hydratase</fullName>
    </submittedName>
</protein>
<dbReference type="InterPro" id="IPR054357">
    <property type="entry name" value="MFE-2_N"/>
</dbReference>
<evidence type="ECO:0000259" key="3">
    <source>
        <dbReference type="Pfam" id="PF22622"/>
    </source>
</evidence>
<organism evidence="4 5">
    <name type="scientific">Glutamicibacter arilaitensis</name>
    <dbReference type="NCBI Taxonomy" id="256701"/>
    <lineage>
        <taxon>Bacteria</taxon>
        <taxon>Bacillati</taxon>
        <taxon>Actinomycetota</taxon>
        <taxon>Actinomycetes</taxon>
        <taxon>Micrococcales</taxon>
        <taxon>Micrococcaceae</taxon>
        <taxon>Glutamicibacter</taxon>
    </lineage>
</organism>
<dbReference type="Pfam" id="PF01575">
    <property type="entry name" value="MaoC_dehydratas"/>
    <property type="match status" value="1"/>
</dbReference>
<dbReference type="GO" id="GO:0003857">
    <property type="term" value="F:(3S)-3-hydroxyacyl-CoA dehydrogenase (NAD+) activity"/>
    <property type="evidence" value="ECO:0007669"/>
    <property type="project" value="TreeGrafter"/>
</dbReference>